<organism evidence="1 2">
    <name type="scientific">Antarctobacter heliothermus</name>
    <dbReference type="NCBI Taxonomy" id="74033"/>
    <lineage>
        <taxon>Bacteria</taxon>
        <taxon>Pseudomonadati</taxon>
        <taxon>Pseudomonadota</taxon>
        <taxon>Alphaproteobacteria</taxon>
        <taxon>Rhodobacterales</taxon>
        <taxon>Roseobacteraceae</taxon>
        <taxon>Antarctobacter</taxon>
    </lineage>
</organism>
<name>A0A222E5J7_9RHOB</name>
<protein>
    <submittedName>
        <fullName evidence="1">Uncharacterized protein</fullName>
    </submittedName>
</protein>
<dbReference type="KEGG" id="aht:ANTHELSMS3_02606"/>
<dbReference type="RefSeq" id="WP_094035202.1">
    <property type="nucleotide sequence ID" value="NZ_CP022540.1"/>
</dbReference>
<evidence type="ECO:0000313" key="1">
    <source>
        <dbReference type="EMBL" id="ASP21268.1"/>
    </source>
</evidence>
<gene>
    <name evidence="1" type="ORF">ANTHELSMS3_02606</name>
</gene>
<dbReference type="Proteomes" id="UP000203589">
    <property type="component" value="Chromosome"/>
</dbReference>
<dbReference type="OrthoDB" id="123525at2"/>
<dbReference type="AlphaFoldDB" id="A0A222E5J7"/>
<keyword evidence="2" id="KW-1185">Reference proteome</keyword>
<accession>A0A222E5J7</accession>
<proteinExistence type="predicted"/>
<reference evidence="1 2" key="1">
    <citation type="submission" date="2017-07" db="EMBL/GenBank/DDBJ databases">
        <title>Genome Sequence of Antarctobacter heliothermus Strain SMS3 Isolated from a culture of the Diatom Skeletonema marinoi.</title>
        <authorList>
            <person name="Topel M."/>
            <person name="Pinder M.I.M."/>
            <person name="Johansson O.N."/>
            <person name="Kourtchenko O."/>
            <person name="Godhe A."/>
            <person name="Clarke A.K."/>
        </authorList>
    </citation>
    <scope>NUCLEOTIDE SEQUENCE [LARGE SCALE GENOMIC DNA]</scope>
    <source>
        <strain evidence="1 2">SMS3</strain>
    </source>
</reference>
<dbReference type="EMBL" id="CP022540">
    <property type="protein sequence ID" value="ASP21268.1"/>
    <property type="molecule type" value="Genomic_DNA"/>
</dbReference>
<evidence type="ECO:0000313" key="2">
    <source>
        <dbReference type="Proteomes" id="UP000203589"/>
    </source>
</evidence>
<sequence>MTDKIMFTLLDAVKPKVLAKKYHIKNGELRKETSAHLSKGRVSLRSVSDLEDFGKFLETINTSQALMYGVTKSGRNSEVITSRQLEESNSGPNTIARTKTFFKWREGPSIFMMDIDYDEGQASYTSDELIAELRTAIPELNSANMLHTHSSSSMIYDSEGKQLTGERGHRVYIAVKLGVDIPRLAEQIAIRLWASGRGYIKISKSGTMLERTTIDGSVYQENRIDFPAGAELGDGLQQCRSRPRIFNALDGESGLFDSENLVSDAPRDMVQRAEHAKKTARHLSEPEATQRRIQWKRQRALALGEFAADLELETNKTLDLALDKRILNKDFILEVQLKGRMDFDKISVGEILSETRRYDQALCRDPLEPDYRDGEPVGKLYLGGSPRLHSFARGGMTYKLARTRTIPGETYLATDETIRTMKESGQYYDLGDVLVTVVKGRPEALLSSAFSYQIAKIAQFTKPTRGVTGSQNIDPPPEIIKQILELRSTRDLLPLRGTSNLPIIRLDGSIQSQAGYDPHSQIYGDFDSDIFGEIPQYQTDSDYNQALEKLLSPFDEFEFANKESETALLAAIFTAIVRASLDKAPAFVVDASDPGAGKSMLCEAIGAIALGRRPATMAPLGEGREDETRKRVMSGLLPPAEPVFNIDNQNGRVDSPVLSQLLTSSAMTDRLLGQSKLASEIPNRVLILMSGNNIEFSEELSRRILKMTLRVNENGVFSRKYRNDVVKMILEERESFVVAGLTLLSAALCSQDSHEGPGIPSYSEWDRVVRRTVLWINRTLGKSYIDPLTIMQSAMATAPERQEIYPLLESLERTFGSDTFTASDILASSADDRLLEIQVKGLTGRTGPLSPQSVGIHLARLRGRKIGDLRLLHQVINHTGHYRLERVASVEATSLNLAGGN</sequence>